<dbReference type="Pfam" id="PF00753">
    <property type="entry name" value="Lactamase_B"/>
    <property type="match status" value="1"/>
</dbReference>
<feature type="transmembrane region" description="Helical" evidence="6">
    <location>
        <begin position="225"/>
        <end position="248"/>
    </location>
</feature>
<sequence>MGVLRRRTSEALAAAWLLGAIALLAAAWSGASWRLFAQDDIGRFAHLEAEPVCLEVVATAPPTHYPAETPTAFRAIPSTDRTVVAARVVKLRSAADWREASGQCEVTIAGDAENIRPGDRLRVFGQLSRPLPAMNPGQRDSAAADRAERRLARVWSESPECVTTIDSGEASAFARSIASLRQGAIDAFDKRLTPRAAPLARAMLLGDPSGLSAEDFDAYRYTGTVHLLVVSGFHVGLIAFTPFLFLICGLVSKRTASLLGIALVVVYVAIVGGQSSALRAGIVAIAACVAALAGRRPISVNTLAGAAVVVFALSPGAWVAPGTRLSFLATATLLEVAGYAAKREAAVTPPLERLIRSTRSPLDRLTRGACRWIVWALAASVLVQITTGPLVASEYHLVSFAAAPLSLVLTPFVYLQMIGGVGTLFCEIFGLNWLVALPAWLASVSSEGLDSAVKATATFDGSSIWTAGPAPWWVLAWTVWLAVASAIAVFWPTHGWVTTRLGLALLAAAFVPSLWNFVSANDELRCSFIAVGHGSSTLIETPDGRVVLVDAGALTAPDHVADVVARTLWARGVHRIDTLVLTHPDTDHYNAVPGLLERFAIGQVLTTTLMFPMWLDPDDHSGPTELARMLDAAGVPVQTVEMGDRWRVGEAEFLVLHPDEIGVAGSDNANSLVLGVEYAGRRVLLPGDLESPGTEWLMRQEPYDCDLLLAPHHGSARSDPAGFAAWCLPDQVVVSSGEARTVAQDSFTARGASVWETYERGFVSGAVSGSGVRVSAWR</sequence>
<dbReference type="InterPro" id="IPR025405">
    <property type="entry name" value="DUF4131"/>
</dbReference>
<reference evidence="8 9" key="1">
    <citation type="submission" date="2019-02" db="EMBL/GenBank/DDBJ databases">
        <title>Deep-cultivation of Planctomycetes and their phenomic and genomic characterization uncovers novel biology.</title>
        <authorList>
            <person name="Wiegand S."/>
            <person name="Jogler M."/>
            <person name="Boedeker C."/>
            <person name="Pinto D."/>
            <person name="Vollmers J."/>
            <person name="Rivas-Marin E."/>
            <person name="Kohn T."/>
            <person name="Peeters S.H."/>
            <person name="Heuer A."/>
            <person name="Rast P."/>
            <person name="Oberbeckmann S."/>
            <person name="Bunk B."/>
            <person name="Jeske O."/>
            <person name="Meyerdierks A."/>
            <person name="Storesund J.E."/>
            <person name="Kallscheuer N."/>
            <person name="Luecker S."/>
            <person name="Lage O.M."/>
            <person name="Pohl T."/>
            <person name="Merkel B.J."/>
            <person name="Hornburger P."/>
            <person name="Mueller R.-W."/>
            <person name="Bruemmer F."/>
            <person name="Labrenz M."/>
            <person name="Spormann A.M."/>
            <person name="Op den Camp H."/>
            <person name="Overmann J."/>
            <person name="Amann R."/>
            <person name="Jetten M.S.M."/>
            <person name="Mascher T."/>
            <person name="Medema M.H."/>
            <person name="Devos D.P."/>
            <person name="Kaster A.-K."/>
            <person name="Ovreas L."/>
            <person name="Rohde M."/>
            <person name="Galperin M.Y."/>
            <person name="Jogler C."/>
        </authorList>
    </citation>
    <scope>NUCLEOTIDE SEQUENCE [LARGE SCALE GENOMIC DNA]</scope>
    <source>
        <strain evidence="8 9">Spa11</strain>
    </source>
</reference>
<dbReference type="Gene3D" id="3.60.15.10">
    <property type="entry name" value="Ribonuclease Z/Hydroxyacylglutathione hydrolase-like"/>
    <property type="match status" value="1"/>
</dbReference>
<evidence type="ECO:0000256" key="3">
    <source>
        <dbReference type="ARBA" id="ARBA00022692"/>
    </source>
</evidence>
<feature type="transmembrane region" description="Helical" evidence="6">
    <location>
        <begin position="498"/>
        <end position="518"/>
    </location>
</feature>
<dbReference type="PANTHER" id="PTHR30619:SF1">
    <property type="entry name" value="RECOMBINATION PROTEIN 2"/>
    <property type="match status" value="1"/>
</dbReference>
<proteinExistence type="predicted"/>
<keyword evidence="2" id="KW-1003">Cell membrane</keyword>
<dbReference type="InterPro" id="IPR004477">
    <property type="entry name" value="ComEC_N"/>
</dbReference>
<keyword evidence="4 6" id="KW-1133">Transmembrane helix</keyword>
<dbReference type="Pfam" id="PF03772">
    <property type="entry name" value="Competence"/>
    <property type="match status" value="1"/>
</dbReference>
<feature type="transmembrane region" description="Helical" evidence="6">
    <location>
        <begin position="422"/>
        <end position="441"/>
    </location>
</feature>
<name>A0A518KB11_9BACT</name>
<evidence type="ECO:0000256" key="6">
    <source>
        <dbReference type="SAM" id="Phobius"/>
    </source>
</evidence>
<dbReference type="NCBIfam" id="TIGR00360">
    <property type="entry name" value="ComEC_N-term"/>
    <property type="match status" value="1"/>
</dbReference>
<evidence type="ECO:0000313" key="9">
    <source>
        <dbReference type="Proteomes" id="UP000316426"/>
    </source>
</evidence>
<evidence type="ECO:0000259" key="7">
    <source>
        <dbReference type="SMART" id="SM00849"/>
    </source>
</evidence>
<protein>
    <submittedName>
        <fullName evidence="8">ComEC family competence protein</fullName>
    </submittedName>
</protein>
<feature type="domain" description="Metallo-beta-lactamase" evidence="7">
    <location>
        <begin position="533"/>
        <end position="737"/>
    </location>
</feature>
<dbReference type="EMBL" id="CP036349">
    <property type="protein sequence ID" value="QDV74981.1"/>
    <property type="molecule type" value="Genomic_DNA"/>
</dbReference>
<feature type="transmembrane region" description="Helical" evidence="6">
    <location>
        <begin position="372"/>
        <end position="391"/>
    </location>
</feature>
<dbReference type="PANTHER" id="PTHR30619">
    <property type="entry name" value="DNA INTERNALIZATION/COMPETENCE PROTEIN COMEC/REC2"/>
    <property type="match status" value="1"/>
</dbReference>
<dbReference type="SMART" id="SM00849">
    <property type="entry name" value="Lactamase_B"/>
    <property type="match status" value="1"/>
</dbReference>
<evidence type="ECO:0000256" key="4">
    <source>
        <dbReference type="ARBA" id="ARBA00022989"/>
    </source>
</evidence>
<dbReference type="AlphaFoldDB" id="A0A518KB11"/>
<organism evidence="8 9">
    <name type="scientific">Botrimarina mediterranea</name>
    <dbReference type="NCBI Taxonomy" id="2528022"/>
    <lineage>
        <taxon>Bacteria</taxon>
        <taxon>Pseudomonadati</taxon>
        <taxon>Planctomycetota</taxon>
        <taxon>Planctomycetia</taxon>
        <taxon>Pirellulales</taxon>
        <taxon>Lacipirellulaceae</taxon>
        <taxon>Botrimarina</taxon>
    </lineage>
</organism>
<dbReference type="InterPro" id="IPR035681">
    <property type="entry name" value="ComA-like_MBL"/>
</dbReference>
<dbReference type="InterPro" id="IPR001279">
    <property type="entry name" value="Metallo-B-lactamas"/>
</dbReference>
<feature type="transmembrane region" description="Helical" evidence="6">
    <location>
        <begin position="255"/>
        <end position="271"/>
    </location>
</feature>
<dbReference type="GO" id="GO:0005886">
    <property type="term" value="C:plasma membrane"/>
    <property type="evidence" value="ECO:0007669"/>
    <property type="project" value="UniProtKB-SubCell"/>
</dbReference>
<feature type="transmembrane region" description="Helical" evidence="6">
    <location>
        <begin position="300"/>
        <end position="319"/>
    </location>
</feature>
<keyword evidence="9" id="KW-1185">Reference proteome</keyword>
<feature type="transmembrane region" description="Helical" evidence="6">
    <location>
        <begin position="472"/>
        <end position="491"/>
    </location>
</feature>
<dbReference type="Proteomes" id="UP000316426">
    <property type="component" value="Chromosome"/>
</dbReference>
<dbReference type="Pfam" id="PF13567">
    <property type="entry name" value="DUF4131"/>
    <property type="match status" value="1"/>
</dbReference>
<dbReference type="CDD" id="cd07731">
    <property type="entry name" value="ComA-like_MBL-fold"/>
    <property type="match status" value="1"/>
</dbReference>
<evidence type="ECO:0000256" key="2">
    <source>
        <dbReference type="ARBA" id="ARBA00022475"/>
    </source>
</evidence>
<comment type="subcellular location">
    <subcellularLocation>
        <location evidence="1">Cell membrane</location>
        <topology evidence="1">Multi-pass membrane protein</topology>
    </subcellularLocation>
</comment>
<feature type="transmembrane region" description="Helical" evidence="6">
    <location>
        <begin position="397"/>
        <end position="415"/>
    </location>
</feature>
<evidence type="ECO:0000256" key="1">
    <source>
        <dbReference type="ARBA" id="ARBA00004651"/>
    </source>
</evidence>
<dbReference type="SUPFAM" id="SSF56281">
    <property type="entry name" value="Metallo-hydrolase/oxidoreductase"/>
    <property type="match status" value="1"/>
</dbReference>
<dbReference type="InterPro" id="IPR036866">
    <property type="entry name" value="RibonucZ/Hydroxyglut_hydro"/>
</dbReference>
<evidence type="ECO:0000256" key="5">
    <source>
        <dbReference type="ARBA" id="ARBA00023136"/>
    </source>
</evidence>
<gene>
    <name evidence="8" type="ORF">Spa11_31900</name>
</gene>
<evidence type="ECO:0000313" key="8">
    <source>
        <dbReference type="EMBL" id="QDV74981.1"/>
    </source>
</evidence>
<keyword evidence="3 6" id="KW-0812">Transmembrane</keyword>
<accession>A0A518KB11</accession>
<keyword evidence="5 6" id="KW-0472">Membrane</keyword>
<dbReference type="InterPro" id="IPR052159">
    <property type="entry name" value="Competence_DNA_uptake"/>
</dbReference>
<dbReference type="KEGG" id="bmei:Spa11_31900"/>